<dbReference type="HOGENOM" id="CLU_1275513_0_0_7"/>
<dbReference type="STRING" id="290397.Adeh_0646"/>
<organism evidence="1 2">
    <name type="scientific">Anaeromyxobacter dehalogenans (strain 2CP-C)</name>
    <dbReference type="NCBI Taxonomy" id="290397"/>
    <lineage>
        <taxon>Bacteria</taxon>
        <taxon>Pseudomonadati</taxon>
        <taxon>Myxococcota</taxon>
        <taxon>Myxococcia</taxon>
        <taxon>Myxococcales</taxon>
        <taxon>Cystobacterineae</taxon>
        <taxon>Anaeromyxobacteraceae</taxon>
        <taxon>Anaeromyxobacter</taxon>
    </lineage>
</organism>
<dbReference type="AlphaFoldDB" id="Q2INN7"/>
<dbReference type="KEGG" id="ade:Adeh_0646"/>
<reference evidence="1" key="1">
    <citation type="submission" date="2006-01" db="EMBL/GenBank/DDBJ databases">
        <title>Complete sequence of Anaeromyxobacter dehalogenans 2CP-C.</title>
        <authorList>
            <consortium name="US DOE Joint Genome Institute"/>
            <person name="Copeland A."/>
            <person name="Lucas S."/>
            <person name="Lapidus A."/>
            <person name="Barry K."/>
            <person name="Detter J.C."/>
            <person name="Glavina T."/>
            <person name="Hammon N."/>
            <person name="Israni S."/>
            <person name="Pitluck S."/>
            <person name="Brettin T."/>
            <person name="Bruce D."/>
            <person name="Han C."/>
            <person name="Tapia R."/>
            <person name="Gilna P."/>
            <person name="Kiss H."/>
            <person name="Schmutz J."/>
            <person name="Larimer F."/>
            <person name="Land M."/>
            <person name="Kyrpides N."/>
            <person name="Anderson I."/>
            <person name="Sanford R.A."/>
            <person name="Ritalahti K.M."/>
            <person name="Thomas H.S."/>
            <person name="Kirby J.R."/>
            <person name="Zhulin I.B."/>
            <person name="Loeffler F.E."/>
            <person name="Richardson P."/>
        </authorList>
    </citation>
    <scope>NUCLEOTIDE SEQUENCE</scope>
    <source>
        <strain evidence="1">2CP-C</strain>
    </source>
</reference>
<evidence type="ECO:0008006" key="3">
    <source>
        <dbReference type="Google" id="ProtNLM"/>
    </source>
</evidence>
<protein>
    <recommendedName>
        <fullName evidence="3">Lipoprotein</fullName>
    </recommendedName>
</protein>
<proteinExistence type="predicted"/>
<sequence length="217" mass="22612">MKTRLATLFLAAAALACKVDNNASIQVVALCAPPAETCGTEGGCDAYLASQPFLYLEGGTNYLELFVEMTNQLADNADPSAGRLNTNDAYLEKYRLTYRSAFFNYADYDYPASGILRAGSTSAPIVRLIPETISAPLSAAMAAAGATTGLVEVGLTITGHYASGDSFEVGGVTFPVDVHNDAFPGYTCPNATDTITYVCPNTAQTAAYTCTAAPAAP</sequence>
<dbReference type="OrthoDB" id="9909553at2"/>
<dbReference type="RefSeq" id="WP_011419705.1">
    <property type="nucleotide sequence ID" value="NC_007760.1"/>
</dbReference>
<name>Q2INN7_ANADE</name>
<dbReference type="Proteomes" id="UP000001935">
    <property type="component" value="Chromosome"/>
</dbReference>
<evidence type="ECO:0000313" key="1">
    <source>
        <dbReference type="EMBL" id="ABC80422.1"/>
    </source>
</evidence>
<accession>Q2INN7</accession>
<evidence type="ECO:0000313" key="2">
    <source>
        <dbReference type="Proteomes" id="UP000001935"/>
    </source>
</evidence>
<dbReference type="PROSITE" id="PS51257">
    <property type="entry name" value="PROKAR_LIPOPROTEIN"/>
    <property type="match status" value="1"/>
</dbReference>
<dbReference type="EMBL" id="CP000251">
    <property type="protein sequence ID" value="ABC80422.1"/>
    <property type="molecule type" value="Genomic_DNA"/>
</dbReference>
<gene>
    <name evidence="1" type="ordered locus">Adeh_0646</name>
</gene>